<dbReference type="InterPro" id="IPR000073">
    <property type="entry name" value="AB_hydrolase_1"/>
</dbReference>
<evidence type="ECO:0000259" key="1">
    <source>
        <dbReference type="Pfam" id="PF00561"/>
    </source>
</evidence>
<dbReference type="Proteomes" id="UP000003704">
    <property type="component" value="Unassembled WGS sequence"/>
</dbReference>
<dbReference type="SUPFAM" id="SSF53474">
    <property type="entry name" value="alpha/beta-Hydrolases"/>
    <property type="match status" value="1"/>
</dbReference>
<proteinExistence type="predicted"/>
<comment type="caution">
    <text evidence="2">The sequence shown here is derived from an EMBL/GenBank/DDBJ whole genome shotgun (WGS) entry which is preliminary data.</text>
</comment>
<protein>
    <submittedName>
        <fullName evidence="2">Hydrolase, alpha/beta fold family, putative</fullName>
    </submittedName>
</protein>
<organism evidence="2 3">
    <name type="scientific">Hydrocarboniphaga effusa AP103</name>
    <dbReference type="NCBI Taxonomy" id="1172194"/>
    <lineage>
        <taxon>Bacteria</taxon>
        <taxon>Pseudomonadati</taxon>
        <taxon>Pseudomonadota</taxon>
        <taxon>Gammaproteobacteria</taxon>
        <taxon>Nevskiales</taxon>
        <taxon>Nevskiaceae</taxon>
        <taxon>Hydrocarboniphaga</taxon>
    </lineage>
</organism>
<sequence>MPEGRYAQLRNGHRIHYHDAGDGEVVVFLHGSGNGACGYSNFKGNWPALVEAGYRCIVPDLIGYGYSDKPSEAQYTLDFFVECVQQTLDALGVTRCTLVGNSLGGAIALGLALARPQLVQRLVLMAPGGLNDLPDYLAMPGMAAMFKLFGSPELPSEAMMKEFFAKAFVVDASVVTDELVRERRELMKLQNPQVIKTMKVPNLTDRLPEIACPALTLWGLNENMMPDSGILRLAKGLRNGRMVLVPNCGHWVMIEHRELFNRTVLDFLRHG</sequence>
<dbReference type="Gene3D" id="3.40.50.1820">
    <property type="entry name" value="alpha/beta hydrolase"/>
    <property type="match status" value="1"/>
</dbReference>
<dbReference type="PANTHER" id="PTHR46438:SF11">
    <property type="entry name" value="LIPASE-RELATED"/>
    <property type="match status" value="1"/>
</dbReference>
<name>I8T2F8_9GAMM</name>
<accession>I8T2F8</accession>
<dbReference type="EMBL" id="AKGD01000004">
    <property type="protein sequence ID" value="EIT67863.1"/>
    <property type="molecule type" value="Genomic_DNA"/>
</dbReference>
<dbReference type="PRINTS" id="PR00412">
    <property type="entry name" value="EPOXHYDRLASE"/>
</dbReference>
<dbReference type="PANTHER" id="PTHR46438">
    <property type="entry name" value="ALPHA/BETA-HYDROLASES SUPERFAMILY PROTEIN"/>
    <property type="match status" value="1"/>
</dbReference>
<dbReference type="InterPro" id="IPR029058">
    <property type="entry name" value="AB_hydrolase_fold"/>
</dbReference>
<dbReference type="GO" id="GO:0016787">
    <property type="term" value="F:hydrolase activity"/>
    <property type="evidence" value="ECO:0007669"/>
    <property type="project" value="UniProtKB-KW"/>
</dbReference>
<dbReference type="Pfam" id="PF00561">
    <property type="entry name" value="Abhydrolase_1"/>
    <property type="match status" value="1"/>
</dbReference>
<keyword evidence="2" id="KW-0378">Hydrolase</keyword>
<dbReference type="InterPro" id="IPR000639">
    <property type="entry name" value="Epox_hydrolase-like"/>
</dbReference>
<dbReference type="PRINTS" id="PR00111">
    <property type="entry name" value="ABHYDROLASE"/>
</dbReference>
<keyword evidence="3" id="KW-1185">Reference proteome</keyword>
<dbReference type="STRING" id="1172194.WQQ_42980"/>
<gene>
    <name evidence="2" type="ORF">WQQ_42980</name>
</gene>
<evidence type="ECO:0000313" key="2">
    <source>
        <dbReference type="EMBL" id="EIT67863.1"/>
    </source>
</evidence>
<reference evidence="2 3" key="1">
    <citation type="journal article" date="2012" name="J. Bacteriol.">
        <title>Genome Sequence of n-Alkane-Degrading Hydrocarboniphaga effusa Strain AP103T (ATCC BAA-332T).</title>
        <authorList>
            <person name="Chang H.K."/>
            <person name="Zylstra G.J."/>
            <person name="Chae J.C."/>
        </authorList>
    </citation>
    <scope>NUCLEOTIDE SEQUENCE [LARGE SCALE GENOMIC DNA]</scope>
    <source>
        <strain evidence="2 3">AP103</strain>
    </source>
</reference>
<evidence type="ECO:0000313" key="3">
    <source>
        <dbReference type="Proteomes" id="UP000003704"/>
    </source>
</evidence>
<dbReference type="AlphaFoldDB" id="I8T2F8"/>
<feature type="domain" description="AB hydrolase-1" evidence="1">
    <location>
        <begin position="25"/>
        <end position="256"/>
    </location>
</feature>